<comment type="similarity">
    <text evidence="6">Belongs to the binding-protein-dependent transport system permease family.</text>
</comment>
<feature type="transmembrane region" description="Helical" evidence="6">
    <location>
        <begin position="186"/>
        <end position="209"/>
    </location>
</feature>
<name>A0ABT7HCY3_9GAMM</name>
<dbReference type="PROSITE" id="PS50928">
    <property type="entry name" value="ABC_TM1"/>
    <property type="match status" value="1"/>
</dbReference>
<dbReference type="Proteomes" id="UP001223547">
    <property type="component" value="Unassembled WGS sequence"/>
</dbReference>
<evidence type="ECO:0000256" key="3">
    <source>
        <dbReference type="ARBA" id="ARBA00022692"/>
    </source>
</evidence>
<evidence type="ECO:0000313" key="9">
    <source>
        <dbReference type="Proteomes" id="UP001223547"/>
    </source>
</evidence>
<dbReference type="PANTHER" id="PTHR30177:SF30">
    <property type="entry name" value="GLYCINE BETAINE UPTAKE SYSTEM PERMEASE PROTEIN YEHY"/>
    <property type="match status" value="1"/>
</dbReference>
<feature type="transmembrane region" description="Helical" evidence="6">
    <location>
        <begin position="221"/>
        <end position="251"/>
    </location>
</feature>
<keyword evidence="3 6" id="KW-0812">Transmembrane</keyword>
<dbReference type="CDD" id="cd06261">
    <property type="entry name" value="TM_PBP2"/>
    <property type="match status" value="1"/>
</dbReference>
<dbReference type="Gene3D" id="1.10.3720.10">
    <property type="entry name" value="MetI-like"/>
    <property type="match status" value="1"/>
</dbReference>
<keyword evidence="5 6" id="KW-0472">Membrane</keyword>
<dbReference type="Pfam" id="PF00528">
    <property type="entry name" value="BPD_transp_1"/>
    <property type="match status" value="1"/>
</dbReference>
<comment type="subcellular location">
    <subcellularLocation>
        <location evidence="1 6">Cell membrane</location>
        <topology evidence="1 6">Multi-pass membrane protein</topology>
    </subcellularLocation>
</comment>
<keyword evidence="2 6" id="KW-0813">Transport</keyword>
<comment type="caution">
    <text evidence="8">The sequence shown here is derived from an EMBL/GenBank/DDBJ whole genome shotgun (WGS) entry which is preliminary data.</text>
</comment>
<feature type="transmembrane region" description="Helical" evidence="6">
    <location>
        <begin position="362"/>
        <end position="386"/>
    </location>
</feature>
<proteinExistence type="inferred from homology"/>
<sequence length="395" mass="41580">MPVSRTLQRRIAPNRVIPVLAGLALLVVWSLDFGTIQPNRIVPGTGHGLLSATGWFGAGAVTLVLAASMLLSVLPLGVRYVPLLGLVGLSLALLPLLLEVFAARHLPEGAPYARSAIGAGFWCLLFLLSLVLIEILGRLRSGRGLQIMLLVSIGGSWLLLLRGDGLESLSLVREFNARPDQFEQALWTHLALAFGAVAISACVAFILALKMIRSPGWQRPILGAVSFLQTIPSLALFGLLIAPLSALAAAFPFLETLGIRGIGWAPAMLALVAYSLLPMLRNTFVALTEVPDNLVDAGRGMGMNERQLFFQLKLPLALPVIIEGVRITTIQAIGLTAVAALIGAGGFGAFIFQGLGQAAMDLVLLGALPTIALALMADAVFTMLAASLRPTPATA</sequence>
<feature type="transmembrane region" description="Helical" evidence="6">
    <location>
        <begin position="115"/>
        <end position="135"/>
    </location>
</feature>
<organism evidence="8 9">
    <name type="scientific">Marinobacter albus</name>
    <dbReference type="NCBI Taxonomy" id="3030833"/>
    <lineage>
        <taxon>Bacteria</taxon>
        <taxon>Pseudomonadati</taxon>
        <taxon>Pseudomonadota</taxon>
        <taxon>Gammaproteobacteria</taxon>
        <taxon>Pseudomonadales</taxon>
        <taxon>Marinobacteraceae</taxon>
        <taxon>Marinobacter</taxon>
    </lineage>
</organism>
<feature type="transmembrane region" description="Helical" evidence="6">
    <location>
        <begin position="147"/>
        <end position="166"/>
    </location>
</feature>
<feature type="transmembrane region" description="Helical" evidence="6">
    <location>
        <begin position="333"/>
        <end position="355"/>
    </location>
</feature>
<evidence type="ECO:0000256" key="1">
    <source>
        <dbReference type="ARBA" id="ARBA00004651"/>
    </source>
</evidence>
<dbReference type="InterPro" id="IPR035906">
    <property type="entry name" value="MetI-like_sf"/>
</dbReference>
<feature type="domain" description="ABC transmembrane type-1" evidence="7">
    <location>
        <begin position="186"/>
        <end position="381"/>
    </location>
</feature>
<dbReference type="InterPro" id="IPR000515">
    <property type="entry name" value="MetI-like"/>
</dbReference>
<evidence type="ECO:0000259" key="7">
    <source>
        <dbReference type="PROSITE" id="PS50928"/>
    </source>
</evidence>
<reference evidence="8 9" key="1">
    <citation type="submission" date="2023-05" db="EMBL/GenBank/DDBJ databases">
        <title>Marinobacter albus sp. nov., a marine bacterium isolated from sand in a coastal intertidal zone of huludao.</title>
        <authorList>
            <person name="Deng T."/>
        </authorList>
    </citation>
    <scope>NUCLEOTIDE SEQUENCE [LARGE SCALE GENOMIC DNA]</scope>
    <source>
        <strain evidence="8 9">M216</strain>
    </source>
</reference>
<dbReference type="EMBL" id="JASSQD010000001">
    <property type="protein sequence ID" value="MDK9558241.1"/>
    <property type="molecule type" value="Genomic_DNA"/>
</dbReference>
<dbReference type="InterPro" id="IPR051204">
    <property type="entry name" value="ABC_transp_perm/SBD"/>
</dbReference>
<dbReference type="SUPFAM" id="SSF161098">
    <property type="entry name" value="MetI-like"/>
    <property type="match status" value="1"/>
</dbReference>
<feature type="transmembrane region" description="Helical" evidence="6">
    <location>
        <begin position="257"/>
        <end position="277"/>
    </location>
</feature>
<protein>
    <submittedName>
        <fullName evidence="8">ABC transporter permease</fullName>
    </submittedName>
</protein>
<accession>A0ABT7HCY3</accession>
<evidence type="ECO:0000256" key="4">
    <source>
        <dbReference type="ARBA" id="ARBA00022989"/>
    </source>
</evidence>
<feature type="transmembrane region" description="Helical" evidence="6">
    <location>
        <begin position="83"/>
        <end position="103"/>
    </location>
</feature>
<feature type="transmembrane region" description="Helical" evidence="6">
    <location>
        <begin position="54"/>
        <end position="76"/>
    </location>
</feature>
<evidence type="ECO:0000256" key="5">
    <source>
        <dbReference type="ARBA" id="ARBA00023136"/>
    </source>
</evidence>
<dbReference type="RefSeq" id="WP_285368252.1">
    <property type="nucleotide sequence ID" value="NZ_JASSQD010000001.1"/>
</dbReference>
<gene>
    <name evidence="8" type="ORF">QQF73_11475</name>
</gene>
<evidence type="ECO:0000313" key="8">
    <source>
        <dbReference type="EMBL" id="MDK9558241.1"/>
    </source>
</evidence>
<evidence type="ECO:0000256" key="6">
    <source>
        <dbReference type="RuleBase" id="RU363032"/>
    </source>
</evidence>
<keyword evidence="9" id="KW-1185">Reference proteome</keyword>
<evidence type="ECO:0000256" key="2">
    <source>
        <dbReference type="ARBA" id="ARBA00022448"/>
    </source>
</evidence>
<dbReference type="PRINTS" id="PR00173">
    <property type="entry name" value="EDTRNSPORT"/>
</dbReference>
<dbReference type="PANTHER" id="PTHR30177">
    <property type="entry name" value="GLYCINE BETAINE/L-PROLINE TRANSPORT SYSTEM PERMEASE PROTEIN PROW"/>
    <property type="match status" value="1"/>
</dbReference>
<keyword evidence="4 6" id="KW-1133">Transmembrane helix</keyword>